<keyword evidence="3" id="KW-1185">Reference proteome</keyword>
<gene>
    <name evidence="2" type="ORF">M5G17_26795</name>
</gene>
<dbReference type="CDD" id="cd00093">
    <property type="entry name" value="HTH_XRE"/>
    <property type="match status" value="1"/>
</dbReference>
<dbReference type="PROSITE" id="PS50943">
    <property type="entry name" value="HTH_CROC1"/>
    <property type="match status" value="1"/>
</dbReference>
<comment type="caution">
    <text evidence="2">The sequence shown here is derived from an EMBL/GenBank/DDBJ whole genome shotgun (WGS) entry which is preliminary data.</text>
</comment>
<dbReference type="RefSeq" id="WP_273895877.1">
    <property type="nucleotide sequence ID" value="NZ_JAMDGP010000072.1"/>
</dbReference>
<dbReference type="SMART" id="SM00530">
    <property type="entry name" value="HTH_XRE"/>
    <property type="match status" value="1"/>
</dbReference>
<sequence>MEYLKALGQVLKEIRVATGLRREDCAQALSRDYLASVEQGHQSISVAKLKALCECLDVAPSLVLFSVEARLAALKLEDYQASQDRLLGNYIRTGVFKSEPDTTASTGVRGRRAEATRTAIRSLQAEGLRKIDVARKLGIGTTTVDRHWHRTDGSEEIPEKLSE</sequence>
<dbReference type="SUPFAM" id="SSF47413">
    <property type="entry name" value="lambda repressor-like DNA-binding domains"/>
    <property type="match status" value="1"/>
</dbReference>
<organism evidence="2 3">
    <name type="scientific">Pseudomonas rubra</name>
    <dbReference type="NCBI Taxonomy" id="2942627"/>
    <lineage>
        <taxon>Bacteria</taxon>
        <taxon>Pseudomonadati</taxon>
        <taxon>Pseudomonadota</taxon>
        <taxon>Gammaproteobacteria</taxon>
        <taxon>Pseudomonadales</taxon>
        <taxon>Pseudomonadaceae</taxon>
        <taxon>Pseudomonas</taxon>
    </lineage>
</organism>
<dbReference type="Proteomes" id="UP001148184">
    <property type="component" value="Unassembled WGS sequence"/>
</dbReference>
<reference evidence="2 3" key="1">
    <citation type="submission" date="2022-05" db="EMBL/GenBank/DDBJ databases">
        <title>Novel Pseudomonas spp. Isolated from a Rainbow Trout Aquaculture Facility.</title>
        <authorList>
            <person name="Testerman T."/>
            <person name="Graf J."/>
        </authorList>
    </citation>
    <scope>NUCLEOTIDE SEQUENCE [LARGE SCALE GENOMIC DNA]</scope>
    <source>
        <strain evidence="2 3">ID1025</strain>
    </source>
</reference>
<dbReference type="Pfam" id="PF13560">
    <property type="entry name" value="HTH_31"/>
    <property type="match status" value="1"/>
</dbReference>
<evidence type="ECO:0000313" key="2">
    <source>
        <dbReference type="EMBL" id="MDD1017267.1"/>
    </source>
</evidence>
<accession>A0ABT5PGJ3</accession>
<feature type="domain" description="HTH cro/C1-type" evidence="1">
    <location>
        <begin position="11"/>
        <end position="63"/>
    </location>
</feature>
<dbReference type="InterPro" id="IPR010982">
    <property type="entry name" value="Lambda_DNA-bd_dom_sf"/>
</dbReference>
<dbReference type="InterPro" id="IPR001387">
    <property type="entry name" value="Cro/C1-type_HTH"/>
</dbReference>
<dbReference type="Gene3D" id="1.10.260.40">
    <property type="entry name" value="lambda repressor-like DNA-binding domains"/>
    <property type="match status" value="1"/>
</dbReference>
<name>A0ABT5PGJ3_9PSED</name>
<evidence type="ECO:0000259" key="1">
    <source>
        <dbReference type="PROSITE" id="PS50943"/>
    </source>
</evidence>
<protein>
    <submittedName>
        <fullName evidence="2">Helix-turn-helix transcriptional regulator</fullName>
    </submittedName>
</protein>
<evidence type="ECO:0000313" key="3">
    <source>
        <dbReference type="Proteomes" id="UP001148184"/>
    </source>
</evidence>
<dbReference type="EMBL" id="JAMDGZ010000082">
    <property type="protein sequence ID" value="MDD1017267.1"/>
    <property type="molecule type" value="Genomic_DNA"/>
</dbReference>
<proteinExistence type="predicted"/>